<dbReference type="GO" id="GO:0008270">
    <property type="term" value="F:zinc ion binding"/>
    <property type="evidence" value="ECO:0007669"/>
    <property type="project" value="TreeGrafter"/>
</dbReference>
<evidence type="ECO:0000259" key="1">
    <source>
        <dbReference type="Pfam" id="PF22521"/>
    </source>
</evidence>
<sequence>QNTPISHISAKFHNTLAHVVVSVSEIARKKHNIDTVVLTGGVFLNKRVLYESSKLLERKGFEVLRPINYSPNDESISLGQIAYALNQLKTDFC</sequence>
<protein>
    <recommendedName>
        <fullName evidence="1">Carbamoyltransferase Kae1-like domain-containing protein</fullName>
    </recommendedName>
</protein>
<gene>
    <name evidence="2" type="ORF">S01H1_07150</name>
</gene>
<dbReference type="InterPro" id="IPR043129">
    <property type="entry name" value="ATPase_NBD"/>
</dbReference>
<dbReference type="PANTHER" id="PTHR42959">
    <property type="entry name" value="CARBAMOYLTRANSFERASE"/>
    <property type="match status" value="1"/>
</dbReference>
<feature type="non-terminal residue" evidence="2">
    <location>
        <position position="1"/>
    </location>
</feature>
<evidence type="ECO:0000313" key="2">
    <source>
        <dbReference type="EMBL" id="GAF85309.1"/>
    </source>
</evidence>
<name>X0SWD3_9ZZZZ</name>
<feature type="domain" description="Carbamoyltransferase Kae1-like" evidence="1">
    <location>
        <begin position="2"/>
        <end position="80"/>
    </location>
</feature>
<dbReference type="EMBL" id="BARS01003688">
    <property type="protein sequence ID" value="GAF85309.1"/>
    <property type="molecule type" value="Genomic_DNA"/>
</dbReference>
<dbReference type="PANTHER" id="PTHR42959:SF1">
    <property type="entry name" value="CARBAMOYLTRANSFERASE HYPF"/>
    <property type="match status" value="1"/>
</dbReference>
<dbReference type="InterPro" id="IPR051060">
    <property type="entry name" value="Carbamoyltrans_HypF-like"/>
</dbReference>
<reference evidence="2" key="1">
    <citation type="journal article" date="2014" name="Front. Microbiol.">
        <title>High frequency of phylogenetically diverse reductive dehalogenase-homologous genes in deep subseafloor sedimentary metagenomes.</title>
        <authorList>
            <person name="Kawai M."/>
            <person name="Futagami T."/>
            <person name="Toyoda A."/>
            <person name="Takaki Y."/>
            <person name="Nishi S."/>
            <person name="Hori S."/>
            <person name="Arai W."/>
            <person name="Tsubouchi T."/>
            <person name="Morono Y."/>
            <person name="Uchiyama I."/>
            <person name="Ito T."/>
            <person name="Fujiyama A."/>
            <person name="Inagaki F."/>
            <person name="Takami H."/>
        </authorList>
    </citation>
    <scope>NUCLEOTIDE SEQUENCE</scope>
    <source>
        <strain evidence="2">Expedition CK06-06</strain>
    </source>
</reference>
<dbReference type="InterPro" id="IPR055128">
    <property type="entry name" value="HypF_C_2"/>
</dbReference>
<dbReference type="SUPFAM" id="SSF53067">
    <property type="entry name" value="Actin-like ATPase domain"/>
    <property type="match status" value="1"/>
</dbReference>
<comment type="caution">
    <text evidence="2">The sequence shown here is derived from an EMBL/GenBank/DDBJ whole genome shotgun (WGS) entry which is preliminary data.</text>
</comment>
<dbReference type="GO" id="GO:0051604">
    <property type="term" value="P:protein maturation"/>
    <property type="evidence" value="ECO:0007669"/>
    <property type="project" value="TreeGrafter"/>
</dbReference>
<dbReference type="Pfam" id="PF22521">
    <property type="entry name" value="HypF_C_2"/>
    <property type="match status" value="1"/>
</dbReference>
<dbReference type="Gene3D" id="3.30.420.40">
    <property type="match status" value="1"/>
</dbReference>
<proteinExistence type="predicted"/>
<accession>X0SWD3</accession>
<dbReference type="AlphaFoldDB" id="X0SWD3"/>
<dbReference type="GO" id="GO:0016743">
    <property type="term" value="F:carboxyl- or carbamoyltransferase activity"/>
    <property type="evidence" value="ECO:0007669"/>
    <property type="project" value="TreeGrafter"/>
</dbReference>
<organism evidence="2">
    <name type="scientific">marine sediment metagenome</name>
    <dbReference type="NCBI Taxonomy" id="412755"/>
    <lineage>
        <taxon>unclassified sequences</taxon>
        <taxon>metagenomes</taxon>
        <taxon>ecological metagenomes</taxon>
    </lineage>
</organism>